<dbReference type="EMBL" id="FNDU01000012">
    <property type="protein sequence ID" value="SDI81521.1"/>
    <property type="molecule type" value="Genomic_DNA"/>
</dbReference>
<evidence type="ECO:0000259" key="4">
    <source>
        <dbReference type="Pfam" id="PF07687"/>
    </source>
</evidence>
<dbReference type="NCBIfam" id="NF006771">
    <property type="entry name" value="PRK09290.1-5"/>
    <property type="match status" value="1"/>
</dbReference>
<feature type="binding site" evidence="3">
    <location>
        <position position="96"/>
    </location>
    <ligand>
        <name>Zn(2+)</name>
        <dbReference type="ChEBI" id="CHEBI:29105"/>
        <label>2</label>
    </ligand>
</feature>
<dbReference type="CDD" id="cd03884">
    <property type="entry name" value="M20_bAS"/>
    <property type="match status" value="1"/>
</dbReference>
<dbReference type="NCBIfam" id="TIGR01879">
    <property type="entry name" value="hydantase"/>
    <property type="match status" value="1"/>
</dbReference>
<dbReference type="STRING" id="930129.SAMN05216352_11287"/>
<dbReference type="NCBIfam" id="NF006769">
    <property type="entry name" value="PRK09290.1-3"/>
    <property type="match status" value="1"/>
</dbReference>
<evidence type="ECO:0000256" key="2">
    <source>
        <dbReference type="ARBA" id="ARBA00022801"/>
    </source>
</evidence>
<feature type="binding site" evidence="3">
    <location>
        <position position="192"/>
    </location>
    <ligand>
        <name>Zn(2+)</name>
        <dbReference type="ChEBI" id="CHEBI:29105"/>
        <label>1</label>
    </ligand>
</feature>
<dbReference type="AlphaFoldDB" id="A0A1G8NMJ5"/>
<sequence length="422" mass="46946">MESTLYTINQKRLLQTLAVSSSIGPSKNGGLHRLALTEQDREMRDQLKKWFVEAGLSVRVDDFGNMYGRRTGKQEEGPVLAMGSHMDSQPSGGKFDGVLGVLTALEVIRTLNELGLETEYPIEIVNFTNEEGARFGPPMLGSGGIAEAFSKEYIYNIKDKEGTSFAEALRQIEYKGEEQNRLTNLLGFIELHIEQGPILAKENVDIGIVEGVQGMSWLNVEVKGESNHAGPTPMEDRKDALLSASKMISKINELHKEIKGLKTTVGQLDVYPNVPNVIPGSVSFSVDIRHEKDEVRKHAVERMKEQLSTMAFTNNADVVIQTTWNSDAVTFSNHMKEYMEQSAAARGYSSKRLFSGPGHDAKYIRHMAPAGMIFLPSQHGQSHNEKELTLEEDIEKGANVLLDVILKCTKQKIENIEVRNID</sequence>
<keyword evidence="2 5" id="KW-0378">Hydrolase</keyword>
<protein>
    <submittedName>
        <fullName evidence="5">N-carbamoyl-L-amino-acid hydrolase</fullName>
    </submittedName>
</protein>
<feature type="binding site" evidence="3">
    <location>
        <position position="85"/>
    </location>
    <ligand>
        <name>Zn(2+)</name>
        <dbReference type="ChEBI" id="CHEBI:29105"/>
        <label>1</label>
    </ligand>
</feature>
<dbReference type="SUPFAM" id="SSF53187">
    <property type="entry name" value="Zn-dependent exopeptidases"/>
    <property type="match status" value="1"/>
</dbReference>
<evidence type="ECO:0000313" key="6">
    <source>
        <dbReference type="Proteomes" id="UP000199017"/>
    </source>
</evidence>
<dbReference type="PANTHER" id="PTHR32494">
    <property type="entry name" value="ALLANTOATE DEIMINASE-RELATED"/>
    <property type="match status" value="1"/>
</dbReference>
<dbReference type="InterPro" id="IPR011650">
    <property type="entry name" value="Peptidase_M20_dimer"/>
</dbReference>
<dbReference type="PIRSF" id="PIRSF001235">
    <property type="entry name" value="Amidase_carbamoylase"/>
    <property type="match status" value="1"/>
</dbReference>
<dbReference type="RefSeq" id="WP_091587081.1">
    <property type="nucleotide sequence ID" value="NZ_FNDU01000012.1"/>
</dbReference>
<dbReference type="OrthoDB" id="9808195at2"/>
<dbReference type="Gene3D" id="3.30.70.360">
    <property type="match status" value="1"/>
</dbReference>
<reference evidence="5 6" key="1">
    <citation type="submission" date="2016-10" db="EMBL/GenBank/DDBJ databases">
        <authorList>
            <person name="de Groot N.N."/>
        </authorList>
    </citation>
    <scope>NUCLEOTIDE SEQUENCE [LARGE SCALE GENOMIC DNA]</scope>
    <source>
        <strain evidence="6">P4B,CCM 7963,CECT 7998,DSM 25260,IBRC-M 10614,KCTC 13821</strain>
    </source>
</reference>
<evidence type="ECO:0000313" key="5">
    <source>
        <dbReference type="EMBL" id="SDI81521.1"/>
    </source>
</evidence>
<feature type="binding site" evidence="3">
    <location>
        <position position="383"/>
    </location>
    <ligand>
        <name>Zn(2+)</name>
        <dbReference type="ChEBI" id="CHEBI:29105"/>
        <label>2</label>
    </ligand>
</feature>
<evidence type="ECO:0000256" key="3">
    <source>
        <dbReference type="PIRSR" id="PIRSR001235-1"/>
    </source>
</evidence>
<dbReference type="Pfam" id="PF01546">
    <property type="entry name" value="Peptidase_M20"/>
    <property type="match status" value="1"/>
</dbReference>
<accession>A0A1G8NMJ5</accession>
<dbReference type="PANTHER" id="PTHR32494:SF5">
    <property type="entry name" value="ALLANTOATE AMIDOHYDROLASE"/>
    <property type="match status" value="1"/>
</dbReference>
<name>A0A1G8NMJ5_9BACI</name>
<dbReference type="GO" id="GO:0046872">
    <property type="term" value="F:metal ion binding"/>
    <property type="evidence" value="ECO:0007669"/>
    <property type="project" value="UniProtKB-KW"/>
</dbReference>
<evidence type="ECO:0000256" key="1">
    <source>
        <dbReference type="ARBA" id="ARBA00006153"/>
    </source>
</evidence>
<organism evidence="5 6">
    <name type="scientific">Alteribacillus bidgolensis</name>
    <dbReference type="NCBI Taxonomy" id="930129"/>
    <lineage>
        <taxon>Bacteria</taxon>
        <taxon>Bacillati</taxon>
        <taxon>Bacillota</taxon>
        <taxon>Bacilli</taxon>
        <taxon>Bacillales</taxon>
        <taxon>Bacillaceae</taxon>
        <taxon>Alteribacillus</taxon>
    </lineage>
</organism>
<gene>
    <name evidence="5" type="ORF">SAMN05216352_11287</name>
</gene>
<dbReference type="GO" id="GO:0016813">
    <property type="term" value="F:hydrolase activity, acting on carbon-nitrogen (but not peptide) bonds, in linear amidines"/>
    <property type="evidence" value="ECO:0007669"/>
    <property type="project" value="InterPro"/>
</dbReference>
<keyword evidence="3" id="KW-0479">Metal-binding</keyword>
<dbReference type="InterPro" id="IPR036264">
    <property type="entry name" value="Bact_exopeptidase_dim_dom"/>
</dbReference>
<feature type="binding site" evidence="3">
    <location>
        <position position="131"/>
    </location>
    <ligand>
        <name>Zn(2+)</name>
        <dbReference type="ChEBI" id="CHEBI:29105"/>
        <label>2</label>
    </ligand>
</feature>
<keyword evidence="6" id="KW-1185">Reference proteome</keyword>
<dbReference type="Proteomes" id="UP000199017">
    <property type="component" value="Unassembled WGS sequence"/>
</dbReference>
<dbReference type="SUPFAM" id="SSF55031">
    <property type="entry name" value="Bacterial exopeptidase dimerisation domain"/>
    <property type="match status" value="1"/>
</dbReference>
<dbReference type="Pfam" id="PF07687">
    <property type="entry name" value="M20_dimer"/>
    <property type="match status" value="1"/>
</dbReference>
<feature type="domain" description="Peptidase M20 dimerisation" evidence="4">
    <location>
        <begin position="212"/>
        <end position="309"/>
    </location>
</feature>
<comment type="similarity">
    <text evidence="1">Belongs to the peptidase M20 family.</text>
</comment>
<feature type="binding site" evidence="3">
    <location>
        <position position="96"/>
    </location>
    <ligand>
        <name>Zn(2+)</name>
        <dbReference type="ChEBI" id="CHEBI:29105"/>
        <label>1</label>
    </ligand>
</feature>
<comment type="cofactor">
    <cofactor evidence="3">
        <name>Zn(2+)</name>
        <dbReference type="ChEBI" id="CHEBI:29105"/>
    </cofactor>
    <text evidence="3">Binds 2 Zn(2+) ions per subunit.</text>
</comment>
<dbReference type="Gene3D" id="3.40.630.10">
    <property type="entry name" value="Zn peptidases"/>
    <property type="match status" value="1"/>
</dbReference>
<dbReference type="InterPro" id="IPR002933">
    <property type="entry name" value="Peptidase_M20"/>
</dbReference>
<dbReference type="InterPro" id="IPR010158">
    <property type="entry name" value="Amidase_Cbmase"/>
</dbReference>
<keyword evidence="3" id="KW-0862">Zinc</keyword>
<proteinExistence type="inferred from homology"/>